<keyword evidence="2" id="KW-1185">Reference proteome</keyword>
<evidence type="ECO:0000313" key="1">
    <source>
        <dbReference type="EMBL" id="ACZ89591.1"/>
    </source>
</evidence>
<dbReference type="EMBL" id="CP001814">
    <property type="protein sequence ID" value="ACZ89591.1"/>
    <property type="molecule type" value="Genomic_DNA"/>
</dbReference>
<accession>D2B766</accession>
<dbReference type="STRING" id="479432.Sros_6888"/>
<evidence type="ECO:0000313" key="2">
    <source>
        <dbReference type="Proteomes" id="UP000002029"/>
    </source>
</evidence>
<organism evidence="1 2">
    <name type="scientific">Streptosporangium roseum (strain ATCC 12428 / DSM 43021 / JCM 3005 / KCTC 9067 / NCIMB 10171 / NRRL 2505 / NI 9100)</name>
    <dbReference type="NCBI Taxonomy" id="479432"/>
    <lineage>
        <taxon>Bacteria</taxon>
        <taxon>Bacillati</taxon>
        <taxon>Actinomycetota</taxon>
        <taxon>Actinomycetes</taxon>
        <taxon>Streptosporangiales</taxon>
        <taxon>Streptosporangiaceae</taxon>
        <taxon>Streptosporangium</taxon>
    </lineage>
</organism>
<protein>
    <submittedName>
        <fullName evidence="1">Uncharacterized protein</fullName>
    </submittedName>
</protein>
<sequence length="254" mass="28590">MALLYNHYNAEGTSKQEETTLSFTSPSQGDTFDFSVTVRLSRISGAKRRGFTPWGFSAELKEQAREIIRSTVRSATRQYPILEPDRAEKAVNLCLDRELSHPSPLLPGWRAQAELALPDEVKEPRRRHLNAMFEIEARATETERQMKTLRESRAACERFLSEAMDSWMARYAIQLGEDPQNAAVILQDMLNERRDNARDLLDLLGKIVAAQTSANVYDLVIASESALRKSFERLGVPLPPPDPESLFAPVGDSV</sequence>
<dbReference type="AlphaFoldDB" id="D2B766"/>
<gene>
    <name evidence="1" type="ordered locus">Sros_6888</name>
</gene>
<dbReference type="OrthoDB" id="3474395at2"/>
<dbReference type="RefSeq" id="WP_012893322.1">
    <property type="nucleotide sequence ID" value="NC_013595.1"/>
</dbReference>
<proteinExistence type="predicted"/>
<dbReference type="Proteomes" id="UP000002029">
    <property type="component" value="Chromosome"/>
</dbReference>
<name>D2B766_STRRD</name>
<dbReference type="HOGENOM" id="CLU_1093818_0_0_11"/>
<reference evidence="1 2" key="1">
    <citation type="journal article" date="2010" name="Stand. Genomic Sci.">
        <title>Complete genome sequence of Streptosporangium roseum type strain (NI 9100).</title>
        <authorList>
            <person name="Nolan M."/>
            <person name="Sikorski J."/>
            <person name="Jando M."/>
            <person name="Lucas S."/>
            <person name="Lapidus A."/>
            <person name="Glavina Del Rio T."/>
            <person name="Chen F."/>
            <person name="Tice H."/>
            <person name="Pitluck S."/>
            <person name="Cheng J.F."/>
            <person name="Chertkov O."/>
            <person name="Sims D."/>
            <person name="Meincke L."/>
            <person name="Brettin T."/>
            <person name="Han C."/>
            <person name="Detter J.C."/>
            <person name="Bruce D."/>
            <person name="Goodwin L."/>
            <person name="Land M."/>
            <person name="Hauser L."/>
            <person name="Chang Y.J."/>
            <person name="Jeffries C.D."/>
            <person name="Ivanova N."/>
            <person name="Mavromatis K."/>
            <person name="Mikhailova N."/>
            <person name="Chen A."/>
            <person name="Palaniappan K."/>
            <person name="Chain P."/>
            <person name="Rohde M."/>
            <person name="Goker M."/>
            <person name="Bristow J."/>
            <person name="Eisen J.A."/>
            <person name="Markowitz V."/>
            <person name="Hugenholtz P."/>
            <person name="Kyrpides N.C."/>
            <person name="Klenk H.P."/>
        </authorList>
    </citation>
    <scope>NUCLEOTIDE SEQUENCE [LARGE SCALE GENOMIC DNA]</scope>
    <source>
        <strain evidence="2">ATCC 12428 / DSM 43021 / JCM 3005 / NI 9100</strain>
    </source>
</reference>
<dbReference type="eggNOG" id="ENOG502ZGC9">
    <property type="taxonomic scope" value="Bacteria"/>
</dbReference>
<dbReference type="KEGG" id="sro:Sros_6888"/>